<reference evidence="2 3" key="1">
    <citation type="journal article" date="2023" name="Commun. Biol.">
        <title>Reorganization of the ancestral sex-determining regions during the evolution of trioecy in Pleodorina starrii.</title>
        <authorList>
            <person name="Takahashi K."/>
            <person name="Suzuki S."/>
            <person name="Kawai-Toyooka H."/>
            <person name="Yamamoto K."/>
            <person name="Hamaji T."/>
            <person name="Ootsuki R."/>
            <person name="Yamaguchi H."/>
            <person name="Kawachi M."/>
            <person name="Higashiyama T."/>
            <person name="Nozaki H."/>
        </authorList>
    </citation>
    <scope>NUCLEOTIDE SEQUENCE [LARGE SCALE GENOMIC DNA]</scope>
    <source>
        <strain evidence="2 3">NIES-4479</strain>
    </source>
</reference>
<comment type="caution">
    <text evidence="2">The sequence shown here is derived from an EMBL/GenBank/DDBJ whole genome shotgun (WGS) entry which is preliminary data.</text>
</comment>
<feature type="domain" description="NYN" evidence="1">
    <location>
        <begin position="155"/>
        <end position="293"/>
    </location>
</feature>
<gene>
    <name evidence="2" type="primary">PLEST000336</name>
    <name evidence="2" type="ORF">PLESTB_000349700</name>
</gene>
<keyword evidence="3" id="KW-1185">Reference proteome</keyword>
<dbReference type="OrthoDB" id="548427at2759"/>
<dbReference type="EMBL" id="BRXU01000003">
    <property type="protein sequence ID" value="GLC50165.1"/>
    <property type="molecule type" value="Genomic_DNA"/>
</dbReference>
<name>A0A9W6BE70_9CHLO</name>
<accession>A0A9W6BE70</accession>
<sequence>MEPTCLGVGRGCAWEQRRPWRHAWQNGLPSDAARLDHPCKPCRGTPRSGTITVATAISSRDPRRIQLPTWTSPELPKRGWLNAAGHVGLNTIVPALPDGSRLPPSRDPGSVPHDSAVPYGFGGAANAHTGKELALSSLLPSGSDAAFRGLLAGRRTAILWDLDNVDFFAPACSAPLQVRRLRALVTAAGGRLVLCRAYGNTDTVRRLAGILPLLEGCGLLGVEPVAVRRDAADLRLVEDAMEFAEAEAAEAAEAVTHGSVDGPALLCVSQDTDFAAPLRYLSERGVRTVAVSPHDPRRRTHAAMEPATYFRRLPLPTSCWAALKWEPLATPVTATEADWLQMLLASVQEPDASPGCRSGTGDVASALTGDMEWLSDGGKAVQEGRGLVSEAAVTAVDGVAKGAAAGLAAGSSAAAAVEAASAATTSGGGGGGRRLRGTAVVGEVGAAGGRGGGGGSHAAAAAPGATQFPGLSSFMREGALCPGAATRLWLNSHFPRS</sequence>
<dbReference type="InterPro" id="IPR021139">
    <property type="entry name" value="NYN"/>
</dbReference>
<dbReference type="Gene3D" id="3.40.50.1010">
    <property type="entry name" value="5'-nuclease"/>
    <property type="match status" value="1"/>
</dbReference>
<dbReference type="GO" id="GO:0004540">
    <property type="term" value="F:RNA nuclease activity"/>
    <property type="evidence" value="ECO:0007669"/>
    <property type="project" value="InterPro"/>
</dbReference>
<organism evidence="2 3">
    <name type="scientific">Pleodorina starrii</name>
    <dbReference type="NCBI Taxonomy" id="330485"/>
    <lineage>
        <taxon>Eukaryota</taxon>
        <taxon>Viridiplantae</taxon>
        <taxon>Chlorophyta</taxon>
        <taxon>core chlorophytes</taxon>
        <taxon>Chlorophyceae</taxon>
        <taxon>CS clade</taxon>
        <taxon>Chlamydomonadales</taxon>
        <taxon>Volvocaceae</taxon>
        <taxon>Pleodorina</taxon>
    </lineage>
</organism>
<dbReference type="AlphaFoldDB" id="A0A9W6BE70"/>
<proteinExistence type="predicted"/>
<protein>
    <recommendedName>
        <fullName evidence="1">NYN domain-containing protein</fullName>
    </recommendedName>
</protein>
<dbReference type="Proteomes" id="UP001165080">
    <property type="component" value="Unassembled WGS sequence"/>
</dbReference>
<evidence type="ECO:0000259" key="1">
    <source>
        <dbReference type="Pfam" id="PF01936"/>
    </source>
</evidence>
<evidence type="ECO:0000313" key="3">
    <source>
        <dbReference type="Proteomes" id="UP001165080"/>
    </source>
</evidence>
<dbReference type="Pfam" id="PF01936">
    <property type="entry name" value="NYN"/>
    <property type="match status" value="1"/>
</dbReference>
<evidence type="ECO:0000313" key="2">
    <source>
        <dbReference type="EMBL" id="GLC50165.1"/>
    </source>
</evidence>